<evidence type="ECO:0000313" key="1">
    <source>
        <dbReference type="EMBL" id="KAF0733764.1"/>
    </source>
</evidence>
<dbReference type="VEuPathDB" id="FungiDB:AeMF1_000577"/>
<accession>A0A6G0X1W0</accession>
<organism evidence="1 2">
    <name type="scientific">Aphanomyces euteiches</name>
    <dbReference type="NCBI Taxonomy" id="100861"/>
    <lineage>
        <taxon>Eukaryota</taxon>
        <taxon>Sar</taxon>
        <taxon>Stramenopiles</taxon>
        <taxon>Oomycota</taxon>
        <taxon>Saprolegniomycetes</taxon>
        <taxon>Saprolegniales</taxon>
        <taxon>Verrucalvaceae</taxon>
        <taxon>Aphanomyces</taxon>
    </lineage>
</organism>
<reference evidence="1 2" key="1">
    <citation type="submission" date="2019-07" db="EMBL/GenBank/DDBJ databases">
        <title>Genomics analysis of Aphanomyces spp. identifies a new class of oomycete effector associated with host adaptation.</title>
        <authorList>
            <person name="Gaulin E."/>
        </authorList>
    </citation>
    <scope>NUCLEOTIDE SEQUENCE [LARGE SCALE GENOMIC DNA]</scope>
    <source>
        <strain evidence="1 2">ATCC 201684</strain>
    </source>
</reference>
<dbReference type="EMBL" id="VJMJ01000119">
    <property type="protein sequence ID" value="KAF0733764.1"/>
    <property type="molecule type" value="Genomic_DNA"/>
</dbReference>
<comment type="caution">
    <text evidence="1">The sequence shown here is derived from an EMBL/GenBank/DDBJ whole genome shotgun (WGS) entry which is preliminary data.</text>
</comment>
<evidence type="ECO:0000313" key="2">
    <source>
        <dbReference type="Proteomes" id="UP000481153"/>
    </source>
</evidence>
<sequence>MSLVVVGETDPPQTVLRARTLEPRDSDGSFHVVDMSPLDFIKTFGKTEERELLRHMGQAYLGSWKKPSKYAIQEMVFGWVNRTVTSAKKWQQKWKNRLARIDWHEKWEHVTNWTAHFNASREIEMLKMSFMTFDQVAQYLNITRPPPATTEATWDPLAPFTASSYHGPTTYKHVPATVAKRFEPFQEYALQYYAPSTANPLLPAEDYPWTWNASIVRIKSLLESSLLNDTNQTNATNKTALSLFDTIERLRQPFHIMSGLPVILEDIPLHSILPFPSPSDALADGKRYFYGYPSTSPSSSSSSSAQVWLRSSVTIYTPTLNVSTNSSGIEVELHLRRFFDLAFDADVAGLLLGLQAPSTVWLSPFDRISDEFADLCLGDLVAARERPDVPTDATALYDGMTRNSATHPSCLWNGNSRYYTAKRSSTRPFNRSAVVAAPLALYIAKRAANITEMKATMRSMRQTQIAELLANATEQTVLPVSAMGHGVVFHGANPQHVLLEVIKEPEPIHAIHRVLIRLGESSLLSWQEMDQLLACTCLHLLGMAPDKSVSACRV</sequence>
<protein>
    <submittedName>
        <fullName evidence="1">Uncharacterized protein</fullName>
    </submittedName>
</protein>
<keyword evidence="2" id="KW-1185">Reference proteome</keyword>
<dbReference type="Proteomes" id="UP000481153">
    <property type="component" value="Unassembled WGS sequence"/>
</dbReference>
<name>A0A6G0X1W0_9STRA</name>
<dbReference type="AlphaFoldDB" id="A0A6G0X1W0"/>
<proteinExistence type="predicted"/>
<gene>
    <name evidence="1" type="ORF">Ae201684_009334</name>
</gene>